<feature type="binding site" evidence="14">
    <location>
        <position position="162"/>
    </location>
    <ligand>
        <name>ATP</name>
        <dbReference type="ChEBI" id="CHEBI:30616"/>
    </ligand>
</feature>
<evidence type="ECO:0000259" key="16">
    <source>
        <dbReference type="PROSITE" id="PS51163"/>
    </source>
</evidence>
<feature type="binding site" evidence="14">
    <location>
        <position position="152"/>
    </location>
    <ligand>
        <name>ATP</name>
        <dbReference type="ChEBI" id="CHEBI:30616"/>
    </ligand>
</feature>
<sequence>MEAHKTVTRSVDNLVHNNVDTGADRAIAEAAELIRNGEVVAFPTETVYGLGGDATSDEAIRRIFEAKGRPADNPLIVHVASIEDAARWTLTLPKTAKDLMAAFWPGPLTIVLPHNGTLSGAVTAGLPTVGLRMPDHPVALRLIEASGRPLAAPSGNRSGRPSPTEAAHVEEDLNGRIPMILDGGPAGVGLESTVVEVTDGQVTVLRPGGVTLEALREVAEHVAIDPSLLKSDEAPRSPGMKYTHYAPDVPLYLVEGELAALKQAIRKAKEDGLLTGAIIVNEWAGLTGAHQEVSVGSETDLAAVGRELYRALRQFKTGEVDMLLVCTFPETELGGAIMNRLEKASGGKKARL</sequence>
<dbReference type="GO" id="GO:0005737">
    <property type="term" value="C:cytoplasm"/>
    <property type="evidence" value="ECO:0007669"/>
    <property type="project" value="UniProtKB-SubCell"/>
</dbReference>
<feature type="binding site" evidence="14">
    <location>
        <position position="46"/>
    </location>
    <ligand>
        <name>L-threonine</name>
        <dbReference type="ChEBI" id="CHEBI:57926"/>
    </ligand>
</feature>
<feature type="domain" description="Peptidase A2" evidence="15">
    <location>
        <begin position="15"/>
        <end position="99"/>
    </location>
</feature>
<dbReference type="RefSeq" id="WP_013174057.1">
    <property type="nucleotide sequence ID" value="NC_014219.1"/>
</dbReference>
<feature type="binding site" evidence="14">
    <location>
        <position position="245"/>
    </location>
    <ligand>
        <name>ATP</name>
        <dbReference type="ChEBI" id="CHEBI:30616"/>
    </ligand>
</feature>
<dbReference type="FunFam" id="3.90.870.10:FF:000008">
    <property type="entry name" value="Threonylcarbamoyl-AMP synthase"/>
    <property type="match status" value="1"/>
</dbReference>
<evidence type="ECO:0000256" key="2">
    <source>
        <dbReference type="ARBA" id="ARBA00007663"/>
    </source>
</evidence>
<comment type="subcellular location">
    <subcellularLocation>
        <location evidence="1 13">Cytoplasm</location>
    </subcellularLocation>
</comment>
<dbReference type="KEGG" id="bse:Bsel_3171"/>
<evidence type="ECO:0000256" key="10">
    <source>
        <dbReference type="ARBA" id="ARBA00022840"/>
    </source>
</evidence>
<dbReference type="HOGENOM" id="CLU_031397_0_0_9"/>
<evidence type="ECO:0000256" key="6">
    <source>
        <dbReference type="ARBA" id="ARBA00022679"/>
    </source>
</evidence>
<dbReference type="InterPro" id="IPR006070">
    <property type="entry name" value="Sua5-like_dom"/>
</dbReference>
<comment type="similarity">
    <text evidence="2 13">Belongs to the SUA5 family.</text>
</comment>
<feature type="binding site" evidence="14">
    <location>
        <position position="69"/>
    </location>
    <ligand>
        <name>ATP</name>
        <dbReference type="ChEBI" id="CHEBI:30616"/>
    </ligand>
</feature>
<dbReference type="EC" id="2.7.7.87" evidence="3 13"/>
<dbReference type="Pfam" id="PF03481">
    <property type="entry name" value="Sua5_C"/>
    <property type="match status" value="1"/>
</dbReference>
<comment type="catalytic activity">
    <reaction evidence="12 13">
        <text>L-threonine + hydrogencarbonate + ATP = L-threonylcarbamoyladenylate + diphosphate + H2O</text>
        <dbReference type="Rhea" id="RHEA:36407"/>
        <dbReference type="ChEBI" id="CHEBI:15377"/>
        <dbReference type="ChEBI" id="CHEBI:17544"/>
        <dbReference type="ChEBI" id="CHEBI:30616"/>
        <dbReference type="ChEBI" id="CHEBI:33019"/>
        <dbReference type="ChEBI" id="CHEBI:57926"/>
        <dbReference type="ChEBI" id="CHEBI:73682"/>
        <dbReference type="EC" id="2.7.7.87"/>
    </reaction>
</comment>
<dbReference type="InterPro" id="IPR050156">
    <property type="entry name" value="TC-AMP_synthase_SUA5"/>
</dbReference>
<feature type="binding site" evidence="14">
    <location>
        <position position="192"/>
    </location>
    <ligand>
        <name>L-threonine</name>
        <dbReference type="ChEBI" id="CHEBI:57926"/>
    </ligand>
</feature>
<gene>
    <name evidence="17" type="ordered locus">Bsel_3171</name>
</gene>
<evidence type="ECO:0000259" key="15">
    <source>
        <dbReference type="PROSITE" id="PS50175"/>
    </source>
</evidence>
<evidence type="ECO:0000256" key="4">
    <source>
        <dbReference type="ARBA" id="ARBA00015492"/>
    </source>
</evidence>
<dbReference type="Proteomes" id="UP000000271">
    <property type="component" value="Chromosome"/>
</dbReference>
<dbReference type="GO" id="GO:0006508">
    <property type="term" value="P:proteolysis"/>
    <property type="evidence" value="ECO:0007669"/>
    <property type="project" value="InterPro"/>
</dbReference>
<dbReference type="InterPro" id="IPR005145">
    <property type="entry name" value="Sua5_C"/>
</dbReference>
<dbReference type="PIRSF" id="PIRSF004930">
    <property type="entry name" value="Tln_factor_SUA5"/>
    <property type="match status" value="1"/>
</dbReference>
<proteinExistence type="inferred from homology"/>
<feature type="binding site" evidence="14">
    <location>
        <position position="78"/>
    </location>
    <ligand>
        <name>L-threonine</name>
        <dbReference type="ChEBI" id="CHEBI:57926"/>
    </ligand>
</feature>
<evidence type="ECO:0000313" key="18">
    <source>
        <dbReference type="Proteomes" id="UP000000271"/>
    </source>
</evidence>
<feature type="domain" description="YrdC-like" evidence="16">
    <location>
        <begin position="24"/>
        <end position="210"/>
    </location>
</feature>
<dbReference type="STRING" id="439292.Bsel_3171"/>
<evidence type="ECO:0000256" key="14">
    <source>
        <dbReference type="PIRSR" id="PIRSR004930-1"/>
    </source>
</evidence>
<dbReference type="GO" id="GO:0003725">
    <property type="term" value="F:double-stranded RNA binding"/>
    <property type="evidence" value="ECO:0007669"/>
    <property type="project" value="UniProtKB-UniRule"/>
</dbReference>
<dbReference type="AlphaFoldDB" id="D6Y0T5"/>
<dbReference type="GO" id="GO:0008033">
    <property type="term" value="P:tRNA processing"/>
    <property type="evidence" value="ECO:0007669"/>
    <property type="project" value="UniProtKB-KW"/>
</dbReference>
<dbReference type="eggNOG" id="COG0009">
    <property type="taxonomic scope" value="Bacteria"/>
</dbReference>
<keyword evidence="8 13" id="KW-0548">Nucleotidyltransferase</keyword>
<evidence type="ECO:0000256" key="8">
    <source>
        <dbReference type="ARBA" id="ARBA00022695"/>
    </source>
</evidence>
<keyword evidence="5 13" id="KW-0963">Cytoplasm</keyword>
<feature type="binding site" evidence="14">
    <location>
        <position position="128"/>
    </location>
    <ligand>
        <name>ATP</name>
        <dbReference type="ChEBI" id="CHEBI:30616"/>
    </ligand>
</feature>
<dbReference type="InterPro" id="IPR038385">
    <property type="entry name" value="Sua5/YwlC_C"/>
</dbReference>
<evidence type="ECO:0000256" key="9">
    <source>
        <dbReference type="ARBA" id="ARBA00022741"/>
    </source>
</evidence>
<evidence type="ECO:0000313" key="17">
    <source>
        <dbReference type="EMBL" id="ADI00653.1"/>
    </source>
</evidence>
<dbReference type="PROSITE" id="PS51163">
    <property type="entry name" value="YRDC"/>
    <property type="match status" value="1"/>
</dbReference>
<dbReference type="Pfam" id="PF01300">
    <property type="entry name" value="Sua5_yciO_yrdC"/>
    <property type="match status" value="1"/>
</dbReference>
<dbReference type="Gene3D" id="3.40.50.11030">
    <property type="entry name" value="Threonylcarbamoyl-AMP synthase, C-terminal domain"/>
    <property type="match status" value="1"/>
</dbReference>
<dbReference type="PROSITE" id="PS50175">
    <property type="entry name" value="ASP_PROT_RETROV"/>
    <property type="match status" value="1"/>
</dbReference>
<dbReference type="InterPro" id="IPR010923">
    <property type="entry name" value="T(6)A37_SUA5"/>
</dbReference>
<dbReference type="InterPro" id="IPR001995">
    <property type="entry name" value="Peptidase_A2_cat"/>
</dbReference>
<keyword evidence="9 13" id="KW-0547">Nucleotide-binding</keyword>
<reference evidence="17" key="1">
    <citation type="submission" date="2009-10" db="EMBL/GenBank/DDBJ databases">
        <title>Complete sequence of Bacillus selenitireducens MLS10.</title>
        <authorList>
            <consortium name="US DOE Joint Genome Institute"/>
            <person name="Lucas S."/>
            <person name="Copeland A."/>
            <person name="Lapidus A."/>
            <person name="Glavina del Rio T."/>
            <person name="Dalin E."/>
            <person name="Tice H."/>
            <person name="Bruce D."/>
            <person name="Goodwin L."/>
            <person name="Pitluck S."/>
            <person name="Sims D."/>
            <person name="Brettin T."/>
            <person name="Detter J.C."/>
            <person name="Han C."/>
            <person name="Larimer F."/>
            <person name="Land M."/>
            <person name="Hauser L."/>
            <person name="Kyrpides N."/>
            <person name="Ovchinnikova G."/>
            <person name="Stolz J."/>
        </authorList>
    </citation>
    <scope>NUCLEOTIDE SEQUENCE [LARGE SCALE GENOMIC DNA]</scope>
    <source>
        <strain evidence="17">MLS10</strain>
    </source>
</reference>
<evidence type="ECO:0000256" key="3">
    <source>
        <dbReference type="ARBA" id="ARBA00012584"/>
    </source>
</evidence>
<evidence type="ECO:0000256" key="7">
    <source>
        <dbReference type="ARBA" id="ARBA00022694"/>
    </source>
</evidence>
<dbReference type="GO" id="GO:0061710">
    <property type="term" value="F:L-threonylcarbamoyladenylate synthase"/>
    <property type="evidence" value="ECO:0007669"/>
    <property type="project" value="UniProtKB-EC"/>
</dbReference>
<dbReference type="InterPro" id="IPR017945">
    <property type="entry name" value="DHBP_synth_RibB-like_a/b_dom"/>
</dbReference>
<feature type="binding site" evidence="14">
    <location>
        <position position="154"/>
    </location>
    <ligand>
        <name>ATP</name>
        <dbReference type="ChEBI" id="CHEBI:30616"/>
    </ligand>
</feature>
<keyword evidence="7 13" id="KW-0819">tRNA processing</keyword>
<dbReference type="EMBL" id="CP001791">
    <property type="protein sequence ID" value="ADI00653.1"/>
    <property type="molecule type" value="Genomic_DNA"/>
</dbReference>
<dbReference type="SUPFAM" id="SSF55821">
    <property type="entry name" value="YrdC/RibB"/>
    <property type="match status" value="1"/>
</dbReference>
<evidence type="ECO:0000256" key="12">
    <source>
        <dbReference type="ARBA" id="ARBA00048366"/>
    </source>
</evidence>
<evidence type="ECO:0000256" key="1">
    <source>
        <dbReference type="ARBA" id="ARBA00004496"/>
    </source>
</evidence>
<protein>
    <recommendedName>
        <fullName evidence="4 13">Threonylcarbamoyl-AMP synthase</fullName>
        <shortName evidence="13">TC-AMP synthase</shortName>
        <ecNumber evidence="3 13">2.7.7.87</ecNumber>
    </recommendedName>
    <alternativeName>
        <fullName evidence="11 13">L-threonylcarbamoyladenylate synthase</fullName>
    </alternativeName>
</protein>
<dbReference type="GO" id="GO:0006450">
    <property type="term" value="P:regulation of translational fidelity"/>
    <property type="evidence" value="ECO:0007669"/>
    <property type="project" value="TreeGrafter"/>
</dbReference>
<dbReference type="Gene3D" id="3.90.870.10">
    <property type="entry name" value="DHBP synthase"/>
    <property type="match status" value="1"/>
</dbReference>
<feature type="binding site" evidence="14">
    <location>
        <position position="73"/>
    </location>
    <ligand>
        <name>ATP</name>
        <dbReference type="ChEBI" id="CHEBI:30616"/>
    </ligand>
</feature>
<feature type="binding site" evidence="14">
    <location>
        <position position="132"/>
    </location>
    <ligand>
        <name>L-threonine</name>
        <dbReference type="ChEBI" id="CHEBI:57926"/>
    </ligand>
</feature>
<dbReference type="NCBIfam" id="TIGR00057">
    <property type="entry name" value="L-threonylcarbamoyladenylate synthase"/>
    <property type="match status" value="1"/>
</dbReference>
<feature type="binding site" evidence="14">
    <location>
        <position position="206"/>
    </location>
    <ligand>
        <name>ATP</name>
        <dbReference type="ChEBI" id="CHEBI:30616"/>
    </ligand>
</feature>
<accession>D6Y0T5</accession>
<dbReference type="GO" id="GO:0000049">
    <property type="term" value="F:tRNA binding"/>
    <property type="evidence" value="ECO:0007669"/>
    <property type="project" value="TreeGrafter"/>
</dbReference>
<evidence type="ECO:0000256" key="13">
    <source>
        <dbReference type="PIRNR" id="PIRNR004930"/>
    </source>
</evidence>
<dbReference type="GO" id="GO:0005524">
    <property type="term" value="F:ATP binding"/>
    <property type="evidence" value="ECO:0007669"/>
    <property type="project" value="UniProtKB-UniRule"/>
</dbReference>
<evidence type="ECO:0000256" key="5">
    <source>
        <dbReference type="ARBA" id="ARBA00022490"/>
    </source>
</evidence>
<keyword evidence="10 13" id="KW-0067">ATP-binding</keyword>
<keyword evidence="6 13" id="KW-0808">Transferase</keyword>
<dbReference type="GO" id="GO:0004190">
    <property type="term" value="F:aspartic-type endopeptidase activity"/>
    <property type="evidence" value="ECO:0007669"/>
    <property type="project" value="InterPro"/>
</dbReference>
<comment type="function">
    <text evidence="13">Required for the formation of a threonylcarbamoyl group on adenosine at position 37 (t(6)A37) in tRNAs that read codons beginning with adenine.</text>
</comment>
<evidence type="ECO:0000256" key="11">
    <source>
        <dbReference type="ARBA" id="ARBA00029774"/>
    </source>
</evidence>
<name>D6Y0T5_BACIE</name>
<dbReference type="OrthoDB" id="9814580at2"/>
<organism evidence="17 18">
    <name type="scientific">Bacillus selenitireducens (strain ATCC 700615 / DSM 15326 / MLS10)</name>
    <dbReference type="NCBI Taxonomy" id="439292"/>
    <lineage>
        <taxon>Bacteria</taxon>
        <taxon>Bacillati</taxon>
        <taxon>Bacillota</taxon>
        <taxon>Bacilli</taxon>
        <taxon>Bacillales</taxon>
        <taxon>Bacillaceae</taxon>
        <taxon>Salisediminibacterium</taxon>
    </lineage>
</organism>
<keyword evidence="18" id="KW-1185">Reference proteome</keyword>
<dbReference type="PANTHER" id="PTHR17490:SF16">
    <property type="entry name" value="THREONYLCARBAMOYL-AMP SYNTHASE"/>
    <property type="match status" value="1"/>
</dbReference>
<dbReference type="PANTHER" id="PTHR17490">
    <property type="entry name" value="SUA5"/>
    <property type="match status" value="1"/>
</dbReference>